<evidence type="ECO:0000313" key="3">
    <source>
        <dbReference type="Proteomes" id="UP001293593"/>
    </source>
</evidence>
<accession>A0AAE1JB21</accession>
<protein>
    <recommendedName>
        <fullName evidence="4">Transmembrane protein</fullName>
    </recommendedName>
</protein>
<evidence type="ECO:0000313" key="2">
    <source>
        <dbReference type="EMBL" id="KAK4267060.1"/>
    </source>
</evidence>
<name>A0AAE1JB21_9FABA</name>
<proteinExistence type="predicted"/>
<keyword evidence="1" id="KW-0812">Transmembrane</keyword>
<dbReference type="EMBL" id="JAWXYG010000007">
    <property type="protein sequence ID" value="KAK4267060.1"/>
    <property type="molecule type" value="Genomic_DNA"/>
</dbReference>
<keyword evidence="1" id="KW-1133">Transmembrane helix</keyword>
<gene>
    <name evidence="2" type="ORF">QN277_023899</name>
</gene>
<comment type="caution">
    <text evidence="2">The sequence shown here is derived from an EMBL/GenBank/DDBJ whole genome shotgun (WGS) entry which is preliminary data.</text>
</comment>
<organism evidence="2 3">
    <name type="scientific">Acacia crassicarpa</name>
    <name type="common">northern wattle</name>
    <dbReference type="NCBI Taxonomy" id="499986"/>
    <lineage>
        <taxon>Eukaryota</taxon>
        <taxon>Viridiplantae</taxon>
        <taxon>Streptophyta</taxon>
        <taxon>Embryophyta</taxon>
        <taxon>Tracheophyta</taxon>
        <taxon>Spermatophyta</taxon>
        <taxon>Magnoliopsida</taxon>
        <taxon>eudicotyledons</taxon>
        <taxon>Gunneridae</taxon>
        <taxon>Pentapetalae</taxon>
        <taxon>rosids</taxon>
        <taxon>fabids</taxon>
        <taxon>Fabales</taxon>
        <taxon>Fabaceae</taxon>
        <taxon>Caesalpinioideae</taxon>
        <taxon>mimosoid clade</taxon>
        <taxon>Acacieae</taxon>
        <taxon>Acacia</taxon>
    </lineage>
</organism>
<dbReference type="InterPro" id="IPR032238">
    <property type="entry name" value="ATP-synth_Z"/>
</dbReference>
<dbReference type="Pfam" id="PF16594">
    <property type="entry name" value="ATP-synt_Z"/>
    <property type="match status" value="1"/>
</dbReference>
<evidence type="ECO:0008006" key="4">
    <source>
        <dbReference type="Google" id="ProtNLM"/>
    </source>
</evidence>
<evidence type="ECO:0000256" key="1">
    <source>
        <dbReference type="SAM" id="Phobius"/>
    </source>
</evidence>
<dbReference type="PANTHER" id="PTHR35165">
    <property type="entry name" value="OS08G0113900 PROTEIN"/>
    <property type="match status" value="1"/>
</dbReference>
<dbReference type="AlphaFoldDB" id="A0AAE1JB21"/>
<keyword evidence="1" id="KW-0472">Membrane</keyword>
<keyword evidence="3" id="KW-1185">Reference proteome</keyword>
<feature type="transmembrane region" description="Helical" evidence="1">
    <location>
        <begin position="58"/>
        <end position="79"/>
    </location>
</feature>
<sequence>MGSSYEDEEDEGYREKQRKLKPSSVIIIFVLSALISVAGGFVLMWWNIKYRSEDSELWMVPFGLILFLTPMVIWFSLLVSDLCVSSSKEDEKFIPRSNKVVHPIDDSVWDPNRWSEKVSFSS</sequence>
<dbReference type="Proteomes" id="UP001293593">
    <property type="component" value="Unassembled WGS sequence"/>
</dbReference>
<reference evidence="2" key="1">
    <citation type="submission" date="2023-10" db="EMBL/GenBank/DDBJ databases">
        <title>Chromosome-level genome of the transformable northern wattle, Acacia crassicarpa.</title>
        <authorList>
            <person name="Massaro I."/>
            <person name="Sinha N.R."/>
            <person name="Poethig S."/>
            <person name="Leichty A.R."/>
        </authorList>
    </citation>
    <scope>NUCLEOTIDE SEQUENCE</scope>
    <source>
        <strain evidence="2">Acra3RX</strain>
        <tissue evidence="2">Leaf</tissue>
    </source>
</reference>
<dbReference type="PANTHER" id="PTHR35165:SF1">
    <property type="entry name" value="OS04G0577375 PROTEIN"/>
    <property type="match status" value="1"/>
</dbReference>
<feature type="transmembrane region" description="Helical" evidence="1">
    <location>
        <begin position="24"/>
        <end position="46"/>
    </location>
</feature>